<dbReference type="EC" id="6.5.1.2" evidence="2 14"/>
<dbReference type="PANTHER" id="PTHR23389:SF9">
    <property type="entry name" value="DNA LIGASE"/>
    <property type="match status" value="1"/>
</dbReference>
<evidence type="ECO:0000259" key="15">
    <source>
        <dbReference type="SMART" id="SM00532"/>
    </source>
</evidence>
<evidence type="ECO:0000256" key="3">
    <source>
        <dbReference type="ARBA" id="ARBA00013308"/>
    </source>
</evidence>
<dbReference type="FunFam" id="3.30.470.30:FF:000001">
    <property type="entry name" value="DNA ligase"/>
    <property type="match status" value="1"/>
</dbReference>
<dbReference type="GO" id="GO:0046872">
    <property type="term" value="F:metal ion binding"/>
    <property type="evidence" value="ECO:0007669"/>
    <property type="project" value="UniProtKB-KW"/>
</dbReference>
<feature type="non-terminal residue" evidence="16">
    <location>
        <position position="467"/>
    </location>
</feature>
<dbReference type="InterPro" id="IPR004150">
    <property type="entry name" value="NAD_DNA_ligase_OB"/>
</dbReference>
<name>A0A1F5EJP4_9BACT</name>
<dbReference type="InterPro" id="IPR013840">
    <property type="entry name" value="DNAligase_N"/>
</dbReference>
<keyword evidence="5 14" id="KW-0235">DNA replication</keyword>
<keyword evidence="7 14" id="KW-0227">DNA damage</keyword>
<dbReference type="SUPFAM" id="SSF56091">
    <property type="entry name" value="DNA ligase/mRNA capping enzyme, catalytic domain"/>
    <property type="match status" value="1"/>
</dbReference>
<evidence type="ECO:0000256" key="8">
    <source>
        <dbReference type="ARBA" id="ARBA00022833"/>
    </source>
</evidence>
<accession>A0A1F5EJP4</accession>
<dbReference type="AlphaFoldDB" id="A0A1F5EJP4"/>
<keyword evidence="11 14" id="KW-0234">DNA repair</keyword>
<proteinExistence type="inferred from homology"/>
<keyword evidence="6" id="KW-0479">Metal-binding</keyword>
<dbReference type="InterPro" id="IPR018239">
    <property type="entry name" value="DNA_ligase_AS"/>
</dbReference>
<dbReference type="PROSITE" id="PS01056">
    <property type="entry name" value="DNA_LIGASE_N2"/>
    <property type="match status" value="1"/>
</dbReference>
<dbReference type="SUPFAM" id="SSF47781">
    <property type="entry name" value="RuvA domain 2-like"/>
    <property type="match status" value="1"/>
</dbReference>
<evidence type="ECO:0000313" key="16">
    <source>
        <dbReference type="EMBL" id="OGD67611.1"/>
    </source>
</evidence>
<evidence type="ECO:0000256" key="10">
    <source>
        <dbReference type="ARBA" id="ARBA00023027"/>
    </source>
</evidence>
<comment type="cofactor">
    <cofactor evidence="1">
        <name>Mg(2+)</name>
        <dbReference type="ChEBI" id="CHEBI:18420"/>
    </cofactor>
</comment>
<dbReference type="InterPro" id="IPR010994">
    <property type="entry name" value="RuvA_2-like"/>
</dbReference>
<dbReference type="STRING" id="1797469.A3F08_02070"/>
<organism evidence="16 17">
    <name type="scientific">Candidatus Berkelbacteria bacterium RIFCSPHIGHO2_12_FULL_36_9</name>
    <dbReference type="NCBI Taxonomy" id="1797469"/>
    <lineage>
        <taxon>Bacteria</taxon>
        <taxon>Candidatus Berkelbacteria</taxon>
    </lineage>
</organism>
<comment type="catalytic activity">
    <reaction evidence="12 14">
        <text>NAD(+) + (deoxyribonucleotide)n-3'-hydroxyl + 5'-phospho-(deoxyribonucleotide)m = (deoxyribonucleotide)n+m + AMP + beta-nicotinamide D-nucleotide.</text>
        <dbReference type="EC" id="6.5.1.2"/>
    </reaction>
</comment>
<evidence type="ECO:0000256" key="14">
    <source>
        <dbReference type="RuleBase" id="RU000618"/>
    </source>
</evidence>
<dbReference type="GO" id="GO:0006281">
    <property type="term" value="P:DNA repair"/>
    <property type="evidence" value="ECO:0007669"/>
    <property type="project" value="UniProtKB-KW"/>
</dbReference>
<dbReference type="Gene3D" id="2.40.50.140">
    <property type="entry name" value="Nucleic acid-binding proteins"/>
    <property type="match status" value="1"/>
</dbReference>
<dbReference type="PROSITE" id="PS01055">
    <property type="entry name" value="DNA_LIGASE_N1"/>
    <property type="match status" value="1"/>
</dbReference>
<keyword evidence="9" id="KW-0460">Magnesium</keyword>
<comment type="caution">
    <text evidence="16">The sequence shown here is derived from an EMBL/GenBank/DDBJ whole genome shotgun (WGS) entry which is preliminary data.</text>
</comment>
<dbReference type="FunFam" id="2.40.50.140:FF:000012">
    <property type="entry name" value="DNA ligase"/>
    <property type="match status" value="1"/>
</dbReference>
<dbReference type="Gene3D" id="3.30.470.30">
    <property type="entry name" value="DNA ligase/mRNA capping enzyme"/>
    <property type="match status" value="1"/>
</dbReference>
<dbReference type="CDD" id="cd00114">
    <property type="entry name" value="LIGANc"/>
    <property type="match status" value="1"/>
</dbReference>
<dbReference type="EMBL" id="MEZV01000012">
    <property type="protein sequence ID" value="OGD67611.1"/>
    <property type="molecule type" value="Genomic_DNA"/>
</dbReference>
<dbReference type="Pfam" id="PF03120">
    <property type="entry name" value="OB_DNA_ligase"/>
    <property type="match status" value="1"/>
</dbReference>
<keyword evidence="4 14" id="KW-0436">Ligase</keyword>
<dbReference type="Gene3D" id="6.20.10.30">
    <property type="match status" value="1"/>
</dbReference>
<evidence type="ECO:0000256" key="12">
    <source>
        <dbReference type="ARBA" id="ARBA00034005"/>
    </source>
</evidence>
<dbReference type="HAMAP" id="MF_01588">
    <property type="entry name" value="DNA_ligase_A"/>
    <property type="match status" value="1"/>
</dbReference>
<keyword evidence="8" id="KW-0862">Zinc</keyword>
<dbReference type="SUPFAM" id="SSF50249">
    <property type="entry name" value="Nucleic acid-binding proteins"/>
    <property type="match status" value="1"/>
</dbReference>
<evidence type="ECO:0000256" key="6">
    <source>
        <dbReference type="ARBA" id="ARBA00022723"/>
    </source>
</evidence>
<gene>
    <name evidence="16" type="ORF">A3F08_02070</name>
</gene>
<keyword evidence="10 14" id="KW-0520">NAD</keyword>
<evidence type="ECO:0000256" key="9">
    <source>
        <dbReference type="ARBA" id="ARBA00022842"/>
    </source>
</evidence>
<sequence length="467" mass="53185">MDKKQTKQRIEKLRKEIDKIRYYYHVLDKQIVPDSVKDSLQHELYKLEKEYPGFVTPDSPTQRIGGKPLDKFNKVKHETPMLSMEDVFNNAELADWEARISRILGKKPDGYFCEQKMDGLAISLLYKNGLLVQATTRGDGVTGEDVTQNVKTIESIPLNLALQDTGYTLQDLEVRGEVFLPKNSFEKINQQQIANSQQLFANPRNAAAGSIRQLDSKITASRHLDFLPYGMKNVTRYKLYVTNQEQIYKFLNKLGFKINKHNKFCKNLEEVNKFHQYWNRARKKLPYLTDGVVVKVNDLATQERLGFIGKAYRWEIAYKFAAEQVTTVVKDIIVQVGRTGALTPVAVLEPVNVSGSTVSRATLHNEDEVHRKDVRIGDTVILQKAGDVIPEVVKVLKNLRPKNTHQFNMPKKCPICGGRVIRPEGGAIHRCADPKCVVRVKRSLYHFASKSAFDIEGLGPKIVDQLF</sequence>
<dbReference type="InterPro" id="IPR033136">
    <property type="entry name" value="DNA_ligase_CS"/>
</dbReference>
<evidence type="ECO:0000256" key="11">
    <source>
        <dbReference type="ARBA" id="ARBA00023204"/>
    </source>
</evidence>
<dbReference type="Gene3D" id="1.10.150.20">
    <property type="entry name" value="5' to 3' exonuclease, C-terminal subdomain"/>
    <property type="match status" value="1"/>
</dbReference>
<evidence type="ECO:0000256" key="5">
    <source>
        <dbReference type="ARBA" id="ARBA00022705"/>
    </source>
</evidence>
<dbReference type="Pfam" id="PF01653">
    <property type="entry name" value="DNA_ligase_aden"/>
    <property type="match status" value="1"/>
</dbReference>
<protein>
    <recommendedName>
        <fullName evidence="3 14">DNA ligase</fullName>
        <ecNumber evidence="2 14">6.5.1.2</ecNumber>
    </recommendedName>
</protein>
<dbReference type="InterPro" id="IPR012340">
    <property type="entry name" value="NA-bd_OB-fold"/>
</dbReference>
<comment type="similarity">
    <text evidence="13">Belongs to the NAD-dependent DNA ligase family. LigA subfamily.</text>
</comment>
<dbReference type="GO" id="GO:0003911">
    <property type="term" value="F:DNA ligase (NAD+) activity"/>
    <property type="evidence" value="ECO:0007669"/>
    <property type="project" value="UniProtKB-EC"/>
</dbReference>
<reference evidence="16 17" key="1">
    <citation type="journal article" date="2016" name="Nat. Commun.">
        <title>Thousands of microbial genomes shed light on interconnected biogeochemical processes in an aquifer system.</title>
        <authorList>
            <person name="Anantharaman K."/>
            <person name="Brown C.T."/>
            <person name="Hug L.A."/>
            <person name="Sharon I."/>
            <person name="Castelle C.J."/>
            <person name="Probst A.J."/>
            <person name="Thomas B.C."/>
            <person name="Singh A."/>
            <person name="Wilkins M.J."/>
            <person name="Karaoz U."/>
            <person name="Brodie E.L."/>
            <person name="Williams K.H."/>
            <person name="Hubbard S.S."/>
            <person name="Banfield J.F."/>
        </authorList>
    </citation>
    <scope>NUCLEOTIDE SEQUENCE [LARGE SCALE GENOMIC DNA]</scope>
</reference>
<dbReference type="GO" id="GO:0006260">
    <property type="term" value="P:DNA replication"/>
    <property type="evidence" value="ECO:0007669"/>
    <property type="project" value="UniProtKB-KW"/>
</dbReference>
<evidence type="ECO:0000256" key="4">
    <source>
        <dbReference type="ARBA" id="ARBA00022598"/>
    </source>
</evidence>
<dbReference type="InterPro" id="IPR013839">
    <property type="entry name" value="DNAligase_adenylation"/>
</dbReference>
<dbReference type="SMART" id="SM00532">
    <property type="entry name" value="LIGANc"/>
    <property type="match status" value="1"/>
</dbReference>
<evidence type="ECO:0000256" key="2">
    <source>
        <dbReference type="ARBA" id="ARBA00012722"/>
    </source>
</evidence>
<dbReference type="Gene3D" id="1.10.287.610">
    <property type="entry name" value="Helix hairpin bin"/>
    <property type="match status" value="1"/>
</dbReference>
<dbReference type="Proteomes" id="UP000176451">
    <property type="component" value="Unassembled WGS sequence"/>
</dbReference>
<dbReference type="Pfam" id="PF03119">
    <property type="entry name" value="DNA_ligase_ZBD"/>
    <property type="match status" value="1"/>
</dbReference>
<feature type="domain" description="NAD-dependent DNA ligase N-terminal" evidence="15">
    <location>
        <begin position="5"/>
        <end position="452"/>
    </location>
</feature>
<evidence type="ECO:0000256" key="1">
    <source>
        <dbReference type="ARBA" id="ARBA00001946"/>
    </source>
</evidence>
<dbReference type="InterPro" id="IPR004149">
    <property type="entry name" value="Znf_DNAligase_C4"/>
</dbReference>
<evidence type="ECO:0000256" key="13">
    <source>
        <dbReference type="ARBA" id="ARBA00060881"/>
    </source>
</evidence>
<dbReference type="InterPro" id="IPR001679">
    <property type="entry name" value="DNA_ligase"/>
</dbReference>
<dbReference type="NCBIfam" id="TIGR00575">
    <property type="entry name" value="dnlj"/>
    <property type="match status" value="1"/>
</dbReference>
<evidence type="ECO:0000256" key="7">
    <source>
        <dbReference type="ARBA" id="ARBA00022763"/>
    </source>
</evidence>
<evidence type="ECO:0000313" key="17">
    <source>
        <dbReference type="Proteomes" id="UP000176451"/>
    </source>
</evidence>
<dbReference type="PANTHER" id="PTHR23389">
    <property type="entry name" value="CHROMOSOME TRANSMISSION FIDELITY FACTOR 18"/>
    <property type="match status" value="1"/>
</dbReference>
<dbReference type="NCBIfam" id="NF005932">
    <property type="entry name" value="PRK07956.1"/>
    <property type="match status" value="1"/>
</dbReference>